<evidence type="ECO:0000259" key="2">
    <source>
        <dbReference type="Pfam" id="PF09791"/>
    </source>
</evidence>
<dbReference type="AlphaFoldDB" id="A0A0C1YTF8"/>
<gene>
    <name evidence="3" type="ORF">TSA66_23530</name>
</gene>
<feature type="region of interest" description="Disordered" evidence="1">
    <location>
        <begin position="1"/>
        <end position="24"/>
    </location>
</feature>
<comment type="caution">
    <text evidence="3">The sequence shown here is derived from an EMBL/GenBank/DDBJ whole genome shotgun (WGS) entry which is preliminary data.</text>
</comment>
<evidence type="ECO:0000256" key="1">
    <source>
        <dbReference type="SAM" id="MobiDB-lite"/>
    </source>
</evidence>
<feature type="compositionally biased region" description="Low complexity" evidence="1">
    <location>
        <begin position="1"/>
        <end position="11"/>
    </location>
</feature>
<proteinExistence type="predicted"/>
<feature type="domain" description="Oxidoreductase-like" evidence="2">
    <location>
        <begin position="15"/>
        <end position="55"/>
    </location>
</feature>
<evidence type="ECO:0000313" key="3">
    <source>
        <dbReference type="EMBL" id="KIF83952.1"/>
    </source>
</evidence>
<name>A0A0C1YTF8_9BURK</name>
<dbReference type="EMBL" id="JWJG01000028">
    <property type="protein sequence ID" value="KIF83952.1"/>
    <property type="molecule type" value="Genomic_DNA"/>
</dbReference>
<reference evidence="3 4" key="1">
    <citation type="submission" date="2014-12" db="EMBL/GenBank/DDBJ databases">
        <title>Denitrispirillum autotrophicum gen. nov., sp. nov., Denitrifying, Facultatively Autotrophic Bacteria Isolated from Rice Paddy Soil.</title>
        <authorList>
            <person name="Ishii S."/>
            <person name="Ashida N."/>
            <person name="Ohno H."/>
            <person name="Otsuka S."/>
            <person name="Yokota A."/>
            <person name="Senoo K."/>
        </authorList>
    </citation>
    <scope>NUCLEOTIDE SEQUENCE [LARGE SCALE GENOMIC DNA]</scope>
    <source>
        <strain evidence="3 4">TSA66</strain>
    </source>
</reference>
<organism evidence="3 4">
    <name type="scientific">Noviherbaspirillum autotrophicum</name>
    <dbReference type="NCBI Taxonomy" id="709839"/>
    <lineage>
        <taxon>Bacteria</taxon>
        <taxon>Pseudomonadati</taxon>
        <taxon>Pseudomonadota</taxon>
        <taxon>Betaproteobacteria</taxon>
        <taxon>Burkholderiales</taxon>
        <taxon>Oxalobacteraceae</taxon>
        <taxon>Noviherbaspirillum</taxon>
    </lineage>
</organism>
<sequence length="67" mass="7439">MPAMPIDNPIDNDPRPMPPEMPGDDECCRSGCDPCIFDWYAQEMERYRADLQAWEARHAGGKAAAGA</sequence>
<protein>
    <recommendedName>
        <fullName evidence="2">Oxidoreductase-like domain-containing protein</fullName>
    </recommendedName>
</protein>
<dbReference type="STRING" id="709839.TSA66_23530"/>
<dbReference type="InterPro" id="IPR019180">
    <property type="entry name" value="Oxidoreductase-like_N"/>
</dbReference>
<dbReference type="Proteomes" id="UP000031572">
    <property type="component" value="Unassembled WGS sequence"/>
</dbReference>
<keyword evidence="4" id="KW-1185">Reference proteome</keyword>
<dbReference type="Pfam" id="PF09791">
    <property type="entry name" value="Oxidored-like"/>
    <property type="match status" value="1"/>
</dbReference>
<accession>A0A0C1YTF8</accession>
<evidence type="ECO:0000313" key="4">
    <source>
        <dbReference type="Proteomes" id="UP000031572"/>
    </source>
</evidence>